<dbReference type="STRING" id="1215338.A0A059JI30"/>
<evidence type="ECO:0000259" key="1">
    <source>
        <dbReference type="Pfam" id="PF24968"/>
    </source>
</evidence>
<protein>
    <recommendedName>
        <fullName evidence="1">DUF7770 domain-containing protein</fullName>
    </recommendedName>
</protein>
<proteinExistence type="predicted"/>
<dbReference type="AlphaFoldDB" id="A0A059JI30"/>
<accession>A0A059JI30</accession>
<sequence>MAPPLKPEELLLPVTVIRVTMHTTGYFFESDTRSGNHASIFLLTGNYKSVRLNMTKAGPTDTMGTYTETRCEYESSHSSLHDIDIPAVTGLTVDHVVRLILTKGRRNYRLAPSGVGCRFWVKTIIEDLEGTGYIHPDGKDAIVQAYNDLQDNYSQGQSPEFEAIVPGTFV</sequence>
<keyword evidence="3" id="KW-1185">Reference proteome</keyword>
<dbReference type="HOGENOM" id="CLU_085826_0_0_1"/>
<reference evidence="2 3" key="1">
    <citation type="submission" date="2014-02" db="EMBL/GenBank/DDBJ databases">
        <title>The Genome Sequence of Trichophyton interdigitale MR816.</title>
        <authorList>
            <consortium name="The Broad Institute Genomics Platform"/>
            <person name="Cuomo C.A."/>
            <person name="White T.C."/>
            <person name="Graser Y."/>
            <person name="Martinez-Rossi N."/>
            <person name="Heitman J."/>
            <person name="Young S.K."/>
            <person name="Zeng Q."/>
            <person name="Gargeya S."/>
            <person name="Abouelleil A."/>
            <person name="Alvarado L."/>
            <person name="Chapman S.B."/>
            <person name="Gainer-Dewar J."/>
            <person name="Goldberg J."/>
            <person name="Griggs A."/>
            <person name="Gujja S."/>
            <person name="Hansen M."/>
            <person name="Howarth C."/>
            <person name="Imamovic A."/>
            <person name="Larimer J."/>
            <person name="Martinez D."/>
            <person name="Murphy C."/>
            <person name="Pearson M.D."/>
            <person name="Persinoti G."/>
            <person name="Poon T."/>
            <person name="Priest M."/>
            <person name="Roberts A.D."/>
            <person name="Saif S."/>
            <person name="Shea T.D."/>
            <person name="Sykes S.N."/>
            <person name="Wortman J."/>
            <person name="Nusbaum C."/>
            <person name="Birren B."/>
        </authorList>
    </citation>
    <scope>NUCLEOTIDE SEQUENCE [LARGE SCALE GENOMIC DNA]</scope>
    <source>
        <strain evidence="2 3">MR816</strain>
    </source>
</reference>
<name>A0A059JI30_TRIIM</name>
<dbReference type="Pfam" id="PF24968">
    <property type="entry name" value="DUF7770"/>
    <property type="match status" value="1"/>
</dbReference>
<gene>
    <name evidence="2" type="ORF">H109_01128</name>
</gene>
<evidence type="ECO:0000313" key="3">
    <source>
        <dbReference type="Proteomes" id="UP000024533"/>
    </source>
</evidence>
<dbReference type="Proteomes" id="UP000024533">
    <property type="component" value="Unassembled WGS sequence"/>
</dbReference>
<dbReference type="OMA" id="GNHASIF"/>
<organism evidence="2 3">
    <name type="scientific">Trichophyton interdigitale (strain MR816)</name>
    <dbReference type="NCBI Taxonomy" id="1215338"/>
    <lineage>
        <taxon>Eukaryota</taxon>
        <taxon>Fungi</taxon>
        <taxon>Dikarya</taxon>
        <taxon>Ascomycota</taxon>
        <taxon>Pezizomycotina</taxon>
        <taxon>Eurotiomycetes</taxon>
        <taxon>Eurotiomycetidae</taxon>
        <taxon>Onygenales</taxon>
        <taxon>Arthrodermataceae</taxon>
        <taxon>Trichophyton</taxon>
    </lineage>
</organism>
<feature type="domain" description="DUF7770" evidence="1">
    <location>
        <begin position="17"/>
        <end position="170"/>
    </location>
</feature>
<evidence type="ECO:0000313" key="2">
    <source>
        <dbReference type="EMBL" id="KDB27112.1"/>
    </source>
</evidence>
<dbReference type="EMBL" id="AOKY01000085">
    <property type="protein sequence ID" value="KDB27112.1"/>
    <property type="molecule type" value="Genomic_DNA"/>
</dbReference>
<dbReference type="InterPro" id="IPR056672">
    <property type="entry name" value="DUF7770"/>
</dbReference>
<comment type="caution">
    <text evidence="2">The sequence shown here is derived from an EMBL/GenBank/DDBJ whole genome shotgun (WGS) entry which is preliminary data.</text>
</comment>
<dbReference type="OrthoDB" id="3527137at2759"/>